<dbReference type="Pfam" id="PF02720">
    <property type="entry name" value="DUF222"/>
    <property type="match status" value="1"/>
</dbReference>
<reference evidence="3 4" key="1">
    <citation type="submission" date="2011-11" db="EMBL/GenBank/DDBJ databases">
        <title>Whole genome shotgun sequence of Gordonia araii NBRC 100433.</title>
        <authorList>
            <person name="Yoshida Y."/>
            <person name="Hosoyama A."/>
            <person name="Tsuchikane K."/>
            <person name="Katsumata H."/>
            <person name="Yamazaki S."/>
            <person name="Fujita N."/>
        </authorList>
    </citation>
    <scope>NUCLEOTIDE SEQUENCE [LARGE SCALE GENOMIC DNA]</scope>
    <source>
        <strain evidence="3 4">NBRC 100433</strain>
    </source>
</reference>
<feature type="compositionally biased region" description="Polar residues" evidence="1">
    <location>
        <begin position="477"/>
        <end position="500"/>
    </location>
</feature>
<proteinExistence type="predicted"/>
<dbReference type="AlphaFoldDB" id="G7GXB9"/>
<name>G7GXB9_9ACTN</name>
<evidence type="ECO:0000313" key="3">
    <source>
        <dbReference type="EMBL" id="GAB08244.1"/>
    </source>
</evidence>
<protein>
    <recommendedName>
        <fullName evidence="2">DUF222 domain-containing protein</fullName>
    </recommendedName>
</protein>
<dbReference type="STRING" id="1073574.GOARA_006_00030"/>
<feature type="region of interest" description="Disordered" evidence="1">
    <location>
        <begin position="477"/>
        <end position="502"/>
    </location>
</feature>
<keyword evidence="4" id="KW-1185">Reference proteome</keyword>
<dbReference type="OrthoDB" id="4379271at2"/>
<dbReference type="RefSeq" id="WP_007320324.1">
    <property type="nucleotide sequence ID" value="NZ_BAEE01000006.1"/>
</dbReference>
<evidence type="ECO:0000259" key="2">
    <source>
        <dbReference type="Pfam" id="PF02720"/>
    </source>
</evidence>
<evidence type="ECO:0000256" key="1">
    <source>
        <dbReference type="SAM" id="MobiDB-lite"/>
    </source>
</evidence>
<dbReference type="InterPro" id="IPR003870">
    <property type="entry name" value="DUF222"/>
</dbReference>
<evidence type="ECO:0000313" key="4">
    <source>
        <dbReference type="Proteomes" id="UP000035088"/>
    </source>
</evidence>
<feature type="domain" description="DUF222" evidence="2">
    <location>
        <begin position="40"/>
        <end position="378"/>
    </location>
</feature>
<gene>
    <name evidence="3" type="ORF">GOARA_006_00030</name>
</gene>
<dbReference type="Proteomes" id="UP000035088">
    <property type="component" value="Unassembled WGS sequence"/>
</dbReference>
<sequence>MEFELPDAPLELLRLADAALAKAASSPLAAATADELLETARSSERLRRRQVGFDAQLLVEINDRGAHEREGFMRVMTWLAQGLRLGHSEAKRRYGQAQKIGRLTGMTGQTMPPALPATAGAVAAGDIGHQHVAVIMGVMRGLPHSLPTDVRETAEADLAGMAATLAPTELKRAGQRLIELLDPDGRLSDEVDRQRNRSLWLGHQDRRTMTEVAGRLTPVVRAKLELLLANWAAPGMNNPDDPAAERLVGSVEDLPDSEAARERLAQARRRDHRSVGQRNHDALETLLDYVIGHGGLGKPKRIPGQLVITASLAEIKARCGNALTSTGSLVPIGDLVDLAAHLDPSLVVFQNHSREILYLGRTKRSATFAQRLALFARDRGCTAPDCDSEFHRSEAHHLPDWAKGGATDIDKLTASDGRHNRAVGERAGQWETIYQRSGPRAGRVAWRLRCRDGELGQPRINQTHHPDDLARDAASVKQLQQHRQQGTNTDPPSAPQTDDQSAVEARLCSRLGYTIL</sequence>
<accession>G7GXB9</accession>
<organism evidence="3 4">
    <name type="scientific">Gordonia araii NBRC 100433</name>
    <dbReference type="NCBI Taxonomy" id="1073574"/>
    <lineage>
        <taxon>Bacteria</taxon>
        <taxon>Bacillati</taxon>
        <taxon>Actinomycetota</taxon>
        <taxon>Actinomycetes</taxon>
        <taxon>Mycobacteriales</taxon>
        <taxon>Gordoniaceae</taxon>
        <taxon>Gordonia</taxon>
    </lineage>
</organism>
<dbReference type="EMBL" id="BAEE01000006">
    <property type="protein sequence ID" value="GAB08244.1"/>
    <property type="molecule type" value="Genomic_DNA"/>
</dbReference>
<comment type="caution">
    <text evidence="3">The sequence shown here is derived from an EMBL/GenBank/DDBJ whole genome shotgun (WGS) entry which is preliminary data.</text>
</comment>